<protein>
    <submittedName>
        <fullName evidence="1">Uncharacterized protein</fullName>
    </submittedName>
</protein>
<accession>E4XMH0</accession>
<proteinExistence type="predicted"/>
<gene>
    <name evidence="1" type="ORF">GSOID_T00015362001</name>
</gene>
<reference evidence="1" key="1">
    <citation type="journal article" date="2010" name="Science">
        <title>Plasticity of animal genome architecture unmasked by rapid evolution of a pelagic tunicate.</title>
        <authorList>
            <person name="Denoeud F."/>
            <person name="Henriet S."/>
            <person name="Mungpakdee S."/>
            <person name="Aury J.M."/>
            <person name="Da Silva C."/>
            <person name="Brinkmann H."/>
            <person name="Mikhaleva J."/>
            <person name="Olsen L.C."/>
            <person name="Jubin C."/>
            <person name="Canestro C."/>
            <person name="Bouquet J.M."/>
            <person name="Danks G."/>
            <person name="Poulain J."/>
            <person name="Campsteijn C."/>
            <person name="Adamski M."/>
            <person name="Cross I."/>
            <person name="Yadetie F."/>
            <person name="Muffato M."/>
            <person name="Louis A."/>
            <person name="Butcher S."/>
            <person name="Tsagkogeorga G."/>
            <person name="Konrad A."/>
            <person name="Singh S."/>
            <person name="Jensen M.F."/>
            <person name="Cong E.H."/>
            <person name="Eikeseth-Otteraa H."/>
            <person name="Noel B."/>
            <person name="Anthouard V."/>
            <person name="Porcel B.M."/>
            <person name="Kachouri-Lafond R."/>
            <person name="Nishino A."/>
            <person name="Ugolini M."/>
            <person name="Chourrout P."/>
            <person name="Nishida H."/>
            <person name="Aasland R."/>
            <person name="Huzurbazar S."/>
            <person name="Westhof E."/>
            <person name="Delsuc F."/>
            <person name="Lehrach H."/>
            <person name="Reinhardt R."/>
            <person name="Weissenbach J."/>
            <person name="Roy S.W."/>
            <person name="Artiguenave F."/>
            <person name="Postlethwait J.H."/>
            <person name="Manak J.R."/>
            <person name="Thompson E.M."/>
            <person name="Jaillon O."/>
            <person name="Du Pasquier L."/>
            <person name="Boudinot P."/>
            <person name="Liberles D.A."/>
            <person name="Volff J.N."/>
            <person name="Philippe H."/>
            <person name="Lenhard B."/>
            <person name="Roest Crollius H."/>
            <person name="Wincker P."/>
            <person name="Chourrout D."/>
        </authorList>
    </citation>
    <scope>NUCLEOTIDE SEQUENCE [LARGE SCALE GENOMIC DNA]</scope>
</reference>
<dbReference type="AlphaFoldDB" id="E4XMH0"/>
<dbReference type="EMBL" id="FN653078">
    <property type="protein sequence ID" value="CBY11177.1"/>
    <property type="molecule type" value="Genomic_DNA"/>
</dbReference>
<sequence>MNENTIETNNNRQIMLTTTAEIHARYLEAAAQLDLQEHFLLQYDRFDLQDLHKDMQNTIV</sequence>
<name>E4XMH0_OIKDI</name>
<dbReference type="InParanoid" id="E4XMH0"/>
<keyword evidence="2" id="KW-1185">Reference proteome</keyword>
<dbReference type="Proteomes" id="UP000001307">
    <property type="component" value="Unassembled WGS sequence"/>
</dbReference>
<evidence type="ECO:0000313" key="1">
    <source>
        <dbReference type="EMBL" id="CBY11177.1"/>
    </source>
</evidence>
<evidence type="ECO:0000313" key="2">
    <source>
        <dbReference type="Proteomes" id="UP000001307"/>
    </source>
</evidence>
<organism evidence="1">
    <name type="scientific">Oikopleura dioica</name>
    <name type="common">Tunicate</name>
    <dbReference type="NCBI Taxonomy" id="34765"/>
    <lineage>
        <taxon>Eukaryota</taxon>
        <taxon>Metazoa</taxon>
        <taxon>Chordata</taxon>
        <taxon>Tunicata</taxon>
        <taxon>Appendicularia</taxon>
        <taxon>Copelata</taxon>
        <taxon>Oikopleuridae</taxon>
        <taxon>Oikopleura</taxon>
    </lineage>
</organism>